<dbReference type="PANTHER" id="PTHR43591">
    <property type="entry name" value="METHYLTRANSFERASE"/>
    <property type="match status" value="1"/>
</dbReference>
<dbReference type="InterPro" id="IPR041698">
    <property type="entry name" value="Methyltransf_25"/>
</dbReference>
<keyword evidence="1" id="KW-0812">Transmembrane</keyword>
<keyword evidence="1" id="KW-1133">Transmembrane helix</keyword>
<dbReference type="SUPFAM" id="SSF53335">
    <property type="entry name" value="S-adenosyl-L-methionine-dependent methyltransferases"/>
    <property type="match status" value="1"/>
</dbReference>
<dbReference type="Proteomes" id="UP000178826">
    <property type="component" value="Unassembled WGS sequence"/>
</dbReference>
<proteinExistence type="predicted"/>
<feature type="transmembrane region" description="Helical" evidence="1">
    <location>
        <begin position="163"/>
        <end position="183"/>
    </location>
</feature>
<sequence length="235" mass="27373">MLDQKFWAKYFKVYDILNIVIPYQELMAELEKELDLKANDIVLDVGSGTGNFINRIKNKYLKVVGIDNSEEGIKITKSKNNNFELFFHDINKKLPFSDGYFTKIVSNNTIYTLNREQQKKVLSEIYRILKPSGKFVISNVKKGFSPVKIYIDHILKSIKKEGIIRTVILFFSLIIPTLKMFYYNVKIKNSGLSNQYNFFDLGEQKKILQEIGFLNISKDKLVYSNQAIMNSCYKL</sequence>
<dbReference type="Gene3D" id="3.40.50.150">
    <property type="entry name" value="Vaccinia Virus protein VP39"/>
    <property type="match status" value="1"/>
</dbReference>
<accession>A0A1G2IAU4</accession>
<keyword evidence="1" id="KW-0472">Membrane</keyword>
<evidence type="ECO:0000259" key="2">
    <source>
        <dbReference type="Pfam" id="PF13649"/>
    </source>
</evidence>
<evidence type="ECO:0000313" key="4">
    <source>
        <dbReference type="Proteomes" id="UP000178826"/>
    </source>
</evidence>
<dbReference type="EMBL" id="MHOZ01000047">
    <property type="protein sequence ID" value="OGZ71904.1"/>
    <property type="molecule type" value="Genomic_DNA"/>
</dbReference>
<evidence type="ECO:0000256" key="1">
    <source>
        <dbReference type="SAM" id="Phobius"/>
    </source>
</evidence>
<protein>
    <recommendedName>
        <fullName evidence="2">Methyltransferase domain-containing protein</fullName>
    </recommendedName>
</protein>
<evidence type="ECO:0000313" key="3">
    <source>
        <dbReference type="EMBL" id="OGZ71904.1"/>
    </source>
</evidence>
<dbReference type="CDD" id="cd02440">
    <property type="entry name" value="AdoMet_MTases"/>
    <property type="match status" value="1"/>
</dbReference>
<comment type="caution">
    <text evidence="3">The sequence shown here is derived from an EMBL/GenBank/DDBJ whole genome shotgun (WGS) entry which is preliminary data.</text>
</comment>
<name>A0A1G2IAU4_9BACT</name>
<feature type="domain" description="Methyltransferase" evidence="2">
    <location>
        <begin position="42"/>
        <end position="133"/>
    </location>
</feature>
<reference evidence="3 4" key="1">
    <citation type="journal article" date="2016" name="Nat. Commun.">
        <title>Thousands of microbial genomes shed light on interconnected biogeochemical processes in an aquifer system.</title>
        <authorList>
            <person name="Anantharaman K."/>
            <person name="Brown C.T."/>
            <person name="Hug L.A."/>
            <person name="Sharon I."/>
            <person name="Castelle C.J."/>
            <person name="Probst A.J."/>
            <person name="Thomas B.C."/>
            <person name="Singh A."/>
            <person name="Wilkins M.J."/>
            <person name="Karaoz U."/>
            <person name="Brodie E.L."/>
            <person name="Williams K.H."/>
            <person name="Hubbard S.S."/>
            <person name="Banfield J.F."/>
        </authorList>
    </citation>
    <scope>NUCLEOTIDE SEQUENCE [LARGE SCALE GENOMIC DNA]</scope>
</reference>
<organism evidence="3 4">
    <name type="scientific">Candidatus Staskawiczbacteria bacterium RIFCSPLOWO2_01_FULL_37_25b</name>
    <dbReference type="NCBI Taxonomy" id="1802213"/>
    <lineage>
        <taxon>Bacteria</taxon>
        <taxon>Candidatus Staskawicziibacteriota</taxon>
    </lineage>
</organism>
<dbReference type="Pfam" id="PF13649">
    <property type="entry name" value="Methyltransf_25"/>
    <property type="match status" value="1"/>
</dbReference>
<gene>
    <name evidence="3" type="ORF">A2998_02155</name>
</gene>
<dbReference type="AlphaFoldDB" id="A0A1G2IAU4"/>
<dbReference type="InterPro" id="IPR029063">
    <property type="entry name" value="SAM-dependent_MTases_sf"/>
</dbReference>